<accession>A0A194AGQ1</accession>
<reference evidence="3" key="1">
    <citation type="submission" date="2016-06" db="EMBL/GenBank/DDBJ databases">
        <title>Draft genome sequence of Desulfoplanes formicivorans strain Pf12B.</title>
        <authorList>
            <person name="Watanabe M."/>
            <person name="Kojima H."/>
            <person name="Fukui M."/>
        </authorList>
    </citation>
    <scope>NUCLEOTIDE SEQUENCE [LARGE SCALE GENOMIC DNA]</scope>
    <source>
        <strain evidence="3">Pf12B</strain>
    </source>
</reference>
<dbReference type="Proteomes" id="UP000095200">
    <property type="component" value="Unassembled WGS sequence"/>
</dbReference>
<dbReference type="EMBL" id="BDFE01000008">
    <property type="protein sequence ID" value="GAU07954.1"/>
    <property type="molecule type" value="Genomic_DNA"/>
</dbReference>
<name>A0A194AGQ1_9BACT</name>
<organism evidence="2 3">
    <name type="scientific">Desulfoplanes formicivorans</name>
    <dbReference type="NCBI Taxonomy" id="1592317"/>
    <lineage>
        <taxon>Bacteria</taxon>
        <taxon>Pseudomonadati</taxon>
        <taxon>Thermodesulfobacteriota</taxon>
        <taxon>Desulfovibrionia</taxon>
        <taxon>Desulfovibrionales</taxon>
        <taxon>Desulfoplanaceae</taxon>
        <taxon>Desulfoplanes</taxon>
    </lineage>
</organism>
<feature type="region of interest" description="Disordered" evidence="1">
    <location>
        <begin position="21"/>
        <end position="41"/>
    </location>
</feature>
<sequence>MDGVSGQTFYDKKGWESLKASRRGWQSMAGSGSAPYEDRRI</sequence>
<dbReference type="AlphaFoldDB" id="A0A194AGQ1"/>
<evidence type="ECO:0000313" key="3">
    <source>
        <dbReference type="Proteomes" id="UP000095200"/>
    </source>
</evidence>
<evidence type="ECO:0000256" key="1">
    <source>
        <dbReference type="SAM" id="MobiDB-lite"/>
    </source>
</evidence>
<gene>
    <name evidence="2" type="ORF">DPF_0653</name>
</gene>
<protein>
    <submittedName>
        <fullName evidence="2">Uncharacterized protein</fullName>
    </submittedName>
</protein>
<comment type="caution">
    <text evidence="2">The sequence shown here is derived from an EMBL/GenBank/DDBJ whole genome shotgun (WGS) entry which is preliminary data.</text>
</comment>
<keyword evidence="3" id="KW-1185">Reference proteome</keyword>
<proteinExistence type="predicted"/>
<evidence type="ECO:0000313" key="2">
    <source>
        <dbReference type="EMBL" id="GAU07954.1"/>
    </source>
</evidence>